<keyword evidence="8 9" id="KW-0472">Membrane</keyword>
<dbReference type="PANTHER" id="PTHR32196">
    <property type="entry name" value="ABC TRANSPORTER PERMEASE PROTEIN YPHD-RELATED-RELATED"/>
    <property type="match status" value="1"/>
</dbReference>
<feature type="transmembrane region" description="Helical" evidence="9">
    <location>
        <begin position="15"/>
        <end position="32"/>
    </location>
</feature>
<evidence type="ECO:0000313" key="11">
    <source>
        <dbReference type="Proteomes" id="UP000477739"/>
    </source>
</evidence>
<dbReference type="CDD" id="cd06579">
    <property type="entry name" value="TM_PBP1_transp_AraH_like"/>
    <property type="match status" value="1"/>
</dbReference>
<feature type="transmembrane region" description="Helical" evidence="9">
    <location>
        <begin position="245"/>
        <end position="263"/>
    </location>
</feature>
<keyword evidence="4" id="KW-1003">Cell membrane</keyword>
<dbReference type="Proteomes" id="UP000477739">
    <property type="component" value="Unassembled WGS sequence"/>
</dbReference>
<keyword evidence="5" id="KW-0997">Cell inner membrane</keyword>
<evidence type="ECO:0000256" key="5">
    <source>
        <dbReference type="ARBA" id="ARBA00022519"/>
    </source>
</evidence>
<evidence type="ECO:0000256" key="9">
    <source>
        <dbReference type="SAM" id="Phobius"/>
    </source>
</evidence>
<evidence type="ECO:0000256" key="4">
    <source>
        <dbReference type="ARBA" id="ARBA00022475"/>
    </source>
</evidence>
<dbReference type="GO" id="GO:0022857">
    <property type="term" value="F:transmembrane transporter activity"/>
    <property type="evidence" value="ECO:0007669"/>
    <property type="project" value="InterPro"/>
</dbReference>
<evidence type="ECO:0000313" key="10">
    <source>
        <dbReference type="EMBL" id="MTH45840.1"/>
    </source>
</evidence>
<feature type="transmembrane region" description="Helical" evidence="9">
    <location>
        <begin position="300"/>
        <end position="319"/>
    </location>
</feature>
<feature type="transmembrane region" description="Helical" evidence="9">
    <location>
        <begin position="93"/>
        <end position="118"/>
    </location>
</feature>
<evidence type="ECO:0000256" key="1">
    <source>
        <dbReference type="ARBA" id="ARBA00004429"/>
    </source>
</evidence>
<dbReference type="InterPro" id="IPR001851">
    <property type="entry name" value="ABC_transp_permease"/>
</dbReference>
<dbReference type="Pfam" id="PF02653">
    <property type="entry name" value="BPD_transp_2"/>
    <property type="match status" value="1"/>
</dbReference>
<name>A0A6L6ILC0_9ENTR</name>
<dbReference type="RefSeq" id="WP_155107490.1">
    <property type="nucleotide sequence ID" value="NZ_WMJZ01000006.1"/>
</dbReference>
<reference evidence="10 11" key="1">
    <citation type="submission" date="2019-11" db="EMBL/GenBank/DDBJ databases">
        <title>Escherichia alba sp. nov. isolated from the gut of plastic-eating superworms Zophobas atratus.</title>
        <authorList>
            <person name="Yang Y."/>
        </authorList>
    </citation>
    <scope>NUCLEOTIDE SEQUENCE [LARGE SCALE GENOMIC DNA]</scope>
    <source>
        <strain evidence="11">BIT-B35</strain>
    </source>
</reference>
<proteinExistence type="inferred from homology"/>
<feature type="transmembrane region" description="Helical" evidence="9">
    <location>
        <begin position="221"/>
        <end position="239"/>
    </location>
</feature>
<dbReference type="GO" id="GO:0005886">
    <property type="term" value="C:plasma membrane"/>
    <property type="evidence" value="ECO:0007669"/>
    <property type="project" value="UniProtKB-SubCell"/>
</dbReference>
<evidence type="ECO:0000256" key="7">
    <source>
        <dbReference type="ARBA" id="ARBA00022989"/>
    </source>
</evidence>
<evidence type="ECO:0000256" key="3">
    <source>
        <dbReference type="ARBA" id="ARBA00022448"/>
    </source>
</evidence>
<evidence type="ECO:0000256" key="8">
    <source>
        <dbReference type="ARBA" id="ARBA00023136"/>
    </source>
</evidence>
<sequence length="329" mass="34930">MNNSHLSRLIGQHEFWLGLLVVALAVGLSISTDEFLSLGNLTDVATSYAILGILACGLFVVLISGGIDISFPAMTAIAQYAMASWVIAHGGNFALALLIAVAVGLLLGLINGFLVYWLRVPAIIITIATLNVFYGLLVYATKGTWLYGFPDWFMNGINWLSFTAADGYDYGLTLPLLCLGATIVITAVLMNATRLGRQIYAMGGNRDAASRLGMNLLKLHFYVYGYMGILAGVAAVVQAQITQSVAPNSLLGFELTVLAAVVLGGTSMSGGRGTLTGTLLGVILLAFLQNGLTLLGVSSYWHTVFSGVIILVSISATAWNEKRKLAREL</sequence>
<keyword evidence="11" id="KW-1185">Reference proteome</keyword>
<comment type="subcellular location">
    <subcellularLocation>
        <location evidence="1">Cell inner membrane</location>
        <topology evidence="1">Multi-pass membrane protein</topology>
    </subcellularLocation>
</comment>
<dbReference type="EMBL" id="WMJZ01000006">
    <property type="protein sequence ID" value="MTH45840.1"/>
    <property type="molecule type" value="Genomic_DNA"/>
</dbReference>
<accession>A0A6L6ILC0</accession>
<protein>
    <submittedName>
        <fullName evidence="10">ABC transporter permease</fullName>
    </submittedName>
</protein>
<comment type="similarity">
    <text evidence="2">Belongs to the binding-protein-dependent transport system permease family. AraH/RbsC subfamily.</text>
</comment>
<feature type="transmembrane region" description="Helical" evidence="9">
    <location>
        <begin position="275"/>
        <end position="294"/>
    </location>
</feature>
<evidence type="ECO:0000256" key="6">
    <source>
        <dbReference type="ARBA" id="ARBA00022692"/>
    </source>
</evidence>
<feature type="transmembrane region" description="Helical" evidence="9">
    <location>
        <begin position="170"/>
        <end position="192"/>
    </location>
</feature>
<dbReference type="PANTHER" id="PTHR32196:SF21">
    <property type="entry name" value="ABC TRANSPORTER PERMEASE PROTEIN YPHD-RELATED"/>
    <property type="match status" value="1"/>
</dbReference>
<comment type="caution">
    <text evidence="10">The sequence shown here is derived from an EMBL/GenBank/DDBJ whole genome shotgun (WGS) entry which is preliminary data.</text>
</comment>
<keyword evidence="3" id="KW-0813">Transport</keyword>
<keyword evidence="7 9" id="KW-1133">Transmembrane helix</keyword>
<gene>
    <name evidence="10" type="ORF">GJV78_06095</name>
</gene>
<keyword evidence="6 9" id="KW-0812">Transmembrane</keyword>
<organism evidence="10 11">
    <name type="scientific">Intestinirhabdus alba</name>
    <dbReference type="NCBI Taxonomy" id="2899544"/>
    <lineage>
        <taxon>Bacteria</taxon>
        <taxon>Pseudomonadati</taxon>
        <taxon>Pseudomonadota</taxon>
        <taxon>Gammaproteobacteria</taxon>
        <taxon>Enterobacterales</taxon>
        <taxon>Enterobacteriaceae</taxon>
        <taxon>Intestinirhabdus</taxon>
    </lineage>
</organism>
<evidence type="ECO:0000256" key="2">
    <source>
        <dbReference type="ARBA" id="ARBA00007942"/>
    </source>
</evidence>
<dbReference type="AlphaFoldDB" id="A0A6L6ILC0"/>
<dbReference type="OrthoDB" id="8843934at2"/>
<feature type="transmembrane region" description="Helical" evidence="9">
    <location>
        <begin position="44"/>
        <end position="62"/>
    </location>
</feature>